<dbReference type="GeneID" id="4594278"/>
<evidence type="ECO:0000313" key="3">
    <source>
        <dbReference type="Proteomes" id="UP000006702"/>
    </source>
</evidence>
<name>A1CVA2_NEOFI</name>
<proteinExistence type="predicted"/>
<gene>
    <name evidence="2" type="ORF">NFIA_044980</name>
</gene>
<keyword evidence="3" id="KW-1185">Reference proteome</keyword>
<dbReference type="Proteomes" id="UP000006702">
    <property type="component" value="Unassembled WGS sequence"/>
</dbReference>
<dbReference type="InterPro" id="IPR056867">
    <property type="entry name" value="LRR_15"/>
</dbReference>
<dbReference type="EMBL" id="DS027684">
    <property type="protein sequence ID" value="EAW25679.1"/>
    <property type="molecule type" value="Genomic_DNA"/>
</dbReference>
<dbReference type="AlphaFoldDB" id="A1CVA2"/>
<dbReference type="RefSeq" id="XP_001267576.1">
    <property type="nucleotide sequence ID" value="XM_001267575.1"/>
</dbReference>
<dbReference type="VEuPathDB" id="FungiDB:NFIA_044980"/>
<dbReference type="KEGG" id="nfi:NFIA_044980"/>
<evidence type="ECO:0000313" key="2">
    <source>
        <dbReference type="EMBL" id="EAW25679.1"/>
    </source>
</evidence>
<accession>A1CVA2</accession>
<reference evidence="3" key="1">
    <citation type="journal article" date="2008" name="PLoS Genet.">
        <title>Genomic islands in the pathogenic filamentous fungus Aspergillus fumigatus.</title>
        <authorList>
            <person name="Fedorova N.D."/>
            <person name="Khaldi N."/>
            <person name="Joardar V.S."/>
            <person name="Maiti R."/>
            <person name="Amedeo P."/>
            <person name="Anderson M.J."/>
            <person name="Crabtree J."/>
            <person name="Silva J.C."/>
            <person name="Badger J.H."/>
            <person name="Albarraq A."/>
            <person name="Angiuoli S."/>
            <person name="Bussey H."/>
            <person name="Bowyer P."/>
            <person name="Cotty P.J."/>
            <person name="Dyer P.S."/>
            <person name="Egan A."/>
            <person name="Galens K."/>
            <person name="Fraser-Liggett C.M."/>
            <person name="Haas B.J."/>
            <person name="Inman J.M."/>
            <person name="Kent R."/>
            <person name="Lemieux S."/>
            <person name="Malavazi I."/>
            <person name="Orvis J."/>
            <person name="Roemer T."/>
            <person name="Ronning C.M."/>
            <person name="Sundaram J.P."/>
            <person name="Sutton G."/>
            <person name="Turner G."/>
            <person name="Venter J.C."/>
            <person name="White O.R."/>
            <person name="Whitty B.R."/>
            <person name="Youngman P."/>
            <person name="Wolfe K.H."/>
            <person name="Goldman G.H."/>
            <person name="Wortman J.R."/>
            <person name="Jiang B."/>
            <person name="Denning D.W."/>
            <person name="Nierman W.C."/>
        </authorList>
    </citation>
    <scope>NUCLEOTIDE SEQUENCE [LARGE SCALE GENOMIC DNA]</scope>
    <source>
        <strain evidence="3">ATCC 1020 / DSM 3700 / CBS 544.65 / FGSC A1164 / JCM 1740 / NRRL 181 / WB 181</strain>
    </source>
</reference>
<evidence type="ECO:0000259" key="1">
    <source>
        <dbReference type="Pfam" id="PF24969"/>
    </source>
</evidence>
<dbReference type="HOGENOM" id="CLU_041313_0_0_1"/>
<protein>
    <recommendedName>
        <fullName evidence="1">Leucine-rich repeat domain-containing protein</fullName>
    </recommendedName>
</protein>
<dbReference type="OrthoDB" id="5130616at2759"/>
<feature type="domain" description="Leucine-rich repeat" evidence="1">
    <location>
        <begin position="97"/>
        <end position="332"/>
    </location>
</feature>
<sequence length="397" mass="45703">MDTLPAEIILTIGSHVSDVDDRLRLLQGRSADLRRSRKTGPRISEVRIRKHGLLFFLPRCRISPRCLGDTVLDAPRVTLVVARAARKEPPFDTRPVLQWLETLHIISDDMKDVYPHWQFLPFFHLPSHSNVNLGAVKEYREWTRLNHPAVSSASGTSPVESLVLESHRNGRKGMAEFITSCANLKQFKYQHDDTEDWAESRKNFQPRKFYRALLTQKHSLEVLHLSDNARVSGFPSDDEDDDGPGPFDRWLGSLAEFRNLQDLRIRIDNLLNFHYRDKDKSVVPKDTLPSSLRSLHVSEFWPHHCAVLVPNLQGVLAHHKERFANLERICILSGLCEKVSEEQIWAIYPHENPIPESVKKPFVPVKEMCNRAGVEFELKLGRSCAIANDTPYFIFRR</sequence>
<organism evidence="2 3">
    <name type="scientific">Neosartorya fischeri (strain ATCC 1020 / DSM 3700 / CBS 544.65 / FGSC A1164 / JCM 1740 / NRRL 181 / WB 181)</name>
    <name type="common">Aspergillus fischerianus</name>
    <dbReference type="NCBI Taxonomy" id="331117"/>
    <lineage>
        <taxon>Eukaryota</taxon>
        <taxon>Fungi</taxon>
        <taxon>Dikarya</taxon>
        <taxon>Ascomycota</taxon>
        <taxon>Pezizomycotina</taxon>
        <taxon>Eurotiomycetes</taxon>
        <taxon>Eurotiomycetidae</taxon>
        <taxon>Eurotiales</taxon>
        <taxon>Aspergillaceae</taxon>
        <taxon>Aspergillus</taxon>
        <taxon>Aspergillus subgen. Fumigati</taxon>
    </lineage>
</organism>
<dbReference type="Pfam" id="PF24969">
    <property type="entry name" value="LRR_15"/>
    <property type="match status" value="1"/>
</dbReference>
<dbReference type="eggNOG" id="ENOG502RMC3">
    <property type="taxonomic scope" value="Eukaryota"/>
</dbReference>